<dbReference type="AlphaFoldDB" id="A0AAQ1G4C8"/>
<comment type="caution">
    <text evidence="18">Lacks conserved residue(s) required for the propagation of feature annotation.</text>
</comment>
<comment type="similarity">
    <text evidence="4 19">In the C-terminal section; belongs to the NnrD/CARKD family.</text>
</comment>
<comment type="similarity">
    <text evidence="3 19">In the N-terminal section; belongs to the NnrE/AIBP family.</text>
</comment>
<dbReference type="GO" id="GO:0052856">
    <property type="term" value="F:NAD(P)HX epimerase activity"/>
    <property type="evidence" value="ECO:0007669"/>
    <property type="project" value="UniProtKB-UniRule"/>
</dbReference>
<dbReference type="SUPFAM" id="SSF53613">
    <property type="entry name" value="Ribokinase-like"/>
    <property type="match status" value="1"/>
</dbReference>
<feature type="binding site" evidence="17">
    <location>
        <position position="258"/>
    </location>
    <ligand>
        <name>(6S)-NADPHX</name>
        <dbReference type="ChEBI" id="CHEBI:64076"/>
    </ligand>
</feature>
<name>A0AAQ1G4C8_9GAMM</name>
<dbReference type="GO" id="GO:0046872">
    <property type="term" value="F:metal ion binding"/>
    <property type="evidence" value="ECO:0007669"/>
    <property type="project" value="UniProtKB-UniRule"/>
</dbReference>
<dbReference type="PANTHER" id="PTHR12592">
    <property type="entry name" value="ATP-DEPENDENT (S)-NAD(P)H-HYDRATE DEHYDRATASE FAMILY MEMBER"/>
    <property type="match status" value="1"/>
</dbReference>
<comment type="catalytic activity">
    <reaction evidence="15 17 19">
        <text>(6S)-NADHX + ADP = AMP + phosphate + NADH + H(+)</text>
        <dbReference type="Rhea" id="RHEA:32223"/>
        <dbReference type="ChEBI" id="CHEBI:15378"/>
        <dbReference type="ChEBI" id="CHEBI:43474"/>
        <dbReference type="ChEBI" id="CHEBI:57945"/>
        <dbReference type="ChEBI" id="CHEBI:64074"/>
        <dbReference type="ChEBI" id="CHEBI:456215"/>
        <dbReference type="ChEBI" id="CHEBI:456216"/>
        <dbReference type="EC" id="4.2.1.136"/>
    </reaction>
</comment>
<dbReference type="NCBIfam" id="TIGR00196">
    <property type="entry name" value="yjeF_cterm"/>
    <property type="match status" value="1"/>
</dbReference>
<proteinExistence type="inferred from homology"/>
<keyword evidence="13" id="KW-0511">Multifunctional enzyme</keyword>
<feature type="domain" description="YjeF C-terminal" evidence="20">
    <location>
        <begin position="223"/>
        <end position="497"/>
    </location>
</feature>
<evidence type="ECO:0000256" key="9">
    <source>
        <dbReference type="ARBA" id="ARBA00022958"/>
    </source>
</evidence>
<dbReference type="RefSeq" id="WP_088273437.1">
    <property type="nucleotide sequence ID" value="NZ_FNVE01000001.1"/>
</dbReference>
<dbReference type="InterPro" id="IPR029056">
    <property type="entry name" value="Ribokinase-like"/>
</dbReference>
<evidence type="ECO:0000256" key="15">
    <source>
        <dbReference type="ARBA" id="ARBA00048238"/>
    </source>
</evidence>
<comment type="catalytic activity">
    <reaction evidence="16 17 19">
        <text>(6S)-NADPHX + ADP = AMP + phosphate + NADPH + H(+)</text>
        <dbReference type="Rhea" id="RHEA:32235"/>
        <dbReference type="ChEBI" id="CHEBI:15378"/>
        <dbReference type="ChEBI" id="CHEBI:43474"/>
        <dbReference type="ChEBI" id="CHEBI:57783"/>
        <dbReference type="ChEBI" id="CHEBI:64076"/>
        <dbReference type="ChEBI" id="CHEBI:456215"/>
        <dbReference type="ChEBI" id="CHEBI:456216"/>
        <dbReference type="EC" id="4.2.1.136"/>
    </reaction>
</comment>
<accession>A0AAQ1G4C8</accession>
<comment type="subunit">
    <text evidence="17">Homotetramer.</text>
</comment>
<dbReference type="SUPFAM" id="SSF64153">
    <property type="entry name" value="YjeF N-terminal domain-like"/>
    <property type="match status" value="1"/>
</dbReference>
<evidence type="ECO:0000256" key="2">
    <source>
        <dbReference type="ARBA" id="ARBA00000909"/>
    </source>
</evidence>
<feature type="binding site" evidence="17">
    <location>
        <position position="437"/>
    </location>
    <ligand>
        <name>AMP</name>
        <dbReference type="ChEBI" id="CHEBI:456215"/>
    </ligand>
</feature>
<dbReference type="Gene3D" id="3.40.1190.20">
    <property type="match status" value="1"/>
</dbReference>
<evidence type="ECO:0000256" key="11">
    <source>
        <dbReference type="ARBA" id="ARBA00023235"/>
    </source>
</evidence>
<evidence type="ECO:0000256" key="10">
    <source>
        <dbReference type="ARBA" id="ARBA00023027"/>
    </source>
</evidence>
<dbReference type="InterPro" id="IPR004443">
    <property type="entry name" value="YjeF_N_dom"/>
</dbReference>
<organism evidence="22 23">
    <name type="scientific">Halopseudomonas aestusnigri</name>
    <dbReference type="NCBI Taxonomy" id="857252"/>
    <lineage>
        <taxon>Bacteria</taxon>
        <taxon>Pseudomonadati</taxon>
        <taxon>Pseudomonadota</taxon>
        <taxon>Gammaproteobacteria</taxon>
        <taxon>Pseudomonadales</taxon>
        <taxon>Pseudomonadaceae</taxon>
        <taxon>Halopseudomonas</taxon>
    </lineage>
</organism>
<evidence type="ECO:0000313" key="23">
    <source>
        <dbReference type="Proteomes" id="UP000243518"/>
    </source>
</evidence>
<dbReference type="CDD" id="cd01171">
    <property type="entry name" value="YXKO-related"/>
    <property type="match status" value="1"/>
</dbReference>
<keyword evidence="12 17" id="KW-0456">Lyase</keyword>
<dbReference type="EMBL" id="FNVE01000001">
    <property type="protein sequence ID" value="SEF54103.1"/>
    <property type="molecule type" value="Genomic_DNA"/>
</dbReference>
<evidence type="ECO:0000256" key="19">
    <source>
        <dbReference type="PIRNR" id="PIRNR017184"/>
    </source>
</evidence>
<keyword evidence="23" id="KW-1185">Reference proteome</keyword>
<evidence type="ECO:0000256" key="18">
    <source>
        <dbReference type="HAMAP-Rule" id="MF_01966"/>
    </source>
</evidence>
<keyword evidence="5 18" id="KW-0479">Metal-binding</keyword>
<comment type="similarity">
    <text evidence="18">Belongs to the NnrE/AIBP family.</text>
</comment>
<comment type="cofactor">
    <cofactor evidence="18 19">
        <name>K(+)</name>
        <dbReference type="ChEBI" id="CHEBI:29103"/>
    </cofactor>
    <text evidence="18 19">Binds 1 potassium ion per subunit.</text>
</comment>
<keyword evidence="6 17" id="KW-0547">Nucleotide-binding</keyword>
<evidence type="ECO:0000256" key="5">
    <source>
        <dbReference type="ARBA" id="ARBA00022723"/>
    </source>
</evidence>
<dbReference type="InterPro" id="IPR017953">
    <property type="entry name" value="Carbohydrate_kinase_pred_CS"/>
</dbReference>
<gene>
    <name evidence="17" type="primary">nnrD</name>
    <name evidence="18" type="synonym">nnrE</name>
    <name evidence="22" type="ORF">SAMN05216586_101321</name>
</gene>
<keyword evidence="10 17" id="KW-0520">NAD</keyword>
<keyword evidence="7 17" id="KW-0067">ATP-binding</keyword>
<comment type="function">
    <text evidence="18">Catalyzes the epimerization of the S- and R-forms of NAD(P)HX, a damaged form of NAD(P)H that is a result of enzymatic or heat-dependent hydration. This is a prerequisite for the S-specific NAD(P)H-hydrate dehydratase to allow the repair of both epimers of NAD(P)HX.</text>
</comment>
<dbReference type="InterPro" id="IPR036652">
    <property type="entry name" value="YjeF_N_dom_sf"/>
</dbReference>
<comment type="caution">
    <text evidence="22">The sequence shown here is derived from an EMBL/GenBank/DDBJ whole genome shotgun (WGS) entry which is preliminary data.</text>
</comment>
<evidence type="ECO:0000259" key="21">
    <source>
        <dbReference type="PROSITE" id="PS51385"/>
    </source>
</evidence>
<comment type="catalytic activity">
    <reaction evidence="2 18 19">
        <text>(6R)-NADPHX = (6S)-NADPHX</text>
        <dbReference type="Rhea" id="RHEA:32227"/>
        <dbReference type="ChEBI" id="CHEBI:64076"/>
        <dbReference type="ChEBI" id="CHEBI:64077"/>
        <dbReference type="EC" id="5.1.99.6"/>
    </reaction>
</comment>
<comment type="similarity">
    <text evidence="17">Belongs to the NnrD/CARKD family.</text>
</comment>
<feature type="binding site" evidence="18">
    <location>
        <position position="63"/>
    </location>
    <ligand>
        <name>K(+)</name>
        <dbReference type="ChEBI" id="CHEBI:29103"/>
    </ligand>
</feature>
<evidence type="ECO:0000313" key="22">
    <source>
        <dbReference type="EMBL" id="SEF54103.1"/>
    </source>
</evidence>
<keyword evidence="8 17" id="KW-0521">NADP</keyword>
<comment type="catalytic activity">
    <reaction evidence="1 18 19">
        <text>(6R)-NADHX = (6S)-NADHX</text>
        <dbReference type="Rhea" id="RHEA:32215"/>
        <dbReference type="ChEBI" id="CHEBI:64074"/>
        <dbReference type="ChEBI" id="CHEBI:64075"/>
        <dbReference type="EC" id="5.1.99.6"/>
    </reaction>
</comment>
<keyword evidence="11 18" id="KW-0413">Isomerase</keyword>
<dbReference type="PROSITE" id="PS51385">
    <property type="entry name" value="YJEF_N"/>
    <property type="match status" value="1"/>
</dbReference>
<evidence type="ECO:0000256" key="17">
    <source>
        <dbReference type="HAMAP-Rule" id="MF_01965"/>
    </source>
</evidence>
<dbReference type="PIRSF" id="PIRSF017184">
    <property type="entry name" value="Nnr"/>
    <property type="match status" value="1"/>
</dbReference>
<dbReference type="InterPro" id="IPR000631">
    <property type="entry name" value="CARKD"/>
</dbReference>
<dbReference type="InterPro" id="IPR030677">
    <property type="entry name" value="Nnr"/>
</dbReference>
<feature type="binding site" evidence="17">
    <location>
        <position position="319"/>
    </location>
    <ligand>
        <name>(6S)-NADPHX</name>
        <dbReference type="ChEBI" id="CHEBI:64076"/>
    </ligand>
</feature>
<evidence type="ECO:0000256" key="3">
    <source>
        <dbReference type="ARBA" id="ARBA00006001"/>
    </source>
</evidence>
<dbReference type="PROSITE" id="PS51383">
    <property type="entry name" value="YJEF_C_3"/>
    <property type="match status" value="1"/>
</dbReference>
<dbReference type="Pfam" id="PF03853">
    <property type="entry name" value="YjeF_N"/>
    <property type="match status" value="1"/>
</dbReference>
<feature type="binding site" evidence="18">
    <location>
        <position position="158"/>
    </location>
    <ligand>
        <name>(6S)-NADPHX</name>
        <dbReference type="ChEBI" id="CHEBI:64076"/>
    </ligand>
</feature>
<comment type="cofactor">
    <cofactor evidence="17">
        <name>Mg(2+)</name>
        <dbReference type="ChEBI" id="CHEBI:18420"/>
    </cofactor>
</comment>
<dbReference type="GO" id="GO:0005524">
    <property type="term" value="F:ATP binding"/>
    <property type="evidence" value="ECO:0007669"/>
    <property type="project" value="UniProtKB-UniRule"/>
</dbReference>
<evidence type="ECO:0000256" key="8">
    <source>
        <dbReference type="ARBA" id="ARBA00022857"/>
    </source>
</evidence>
<evidence type="ECO:0000256" key="13">
    <source>
        <dbReference type="ARBA" id="ARBA00023268"/>
    </source>
</evidence>
<feature type="binding site" evidence="18">
    <location>
        <position position="161"/>
    </location>
    <ligand>
        <name>K(+)</name>
        <dbReference type="ChEBI" id="CHEBI:29103"/>
    </ligand>
</feature>
<comment type="function">
    <text evidence="14 19">Bifunctional enzyme that catalyzes the epimerization of the S- and R-forms of NAD(P)HX and the dehydration of the S-form of NAD(P)HX at the expense of ADP, which is converted to AMP. This allows the repair of both epimers of NAD(P)HX, a damaged form of NAD(P)H that is a result of enzymatic or heat-dependent hydration.</text>
</comment>
<evidence type="ECO:0000256" key="12">
    <source>
        <dbReference type="ARBA" id="ARBA00023239"/>
    </source>
</evidence>
<feature type="binding site" evidence="18">
    <location>
        <position position="125"/>
    </location>
    <ligand>
        <name>K(+)</name>
        <dbReference type="ChEBI" id="CHEBI:29103"/>
    </ligand>
</feature>
<evidence type="ECO:0000256" key="14">
    <source>
        <dbReference type="ARBA" id="ARBA00025153"/>
    </source>
</evidence>
<dbReference type="PANTHER" id="PTHR12592:SF0">
    <property type="entry name" value="ATP-DEPENDENT (S)-NAD(P)H-HYDRATE DEHYDRATASE"/>
    <property type="match status" value="1"/>
</dbReference>
<evidence type="ECO:0000256" key="1">
    <source>
        <dbReference type="ARBA" id="ARBA00000013"/>
    </source>
</evidence>
<dbReference type="Proteomes" id="UP000243518">
    <property type="component" value="Unassembled WGS sequence"/>
</dbReference>
<evidence type="ECO:0000256" key="7">
    <source>
        <dbReference type="ARBA" id="ARBA00022840"/>
    </source>
</evidence>
<reference evidence="22 23" key="1">
    <citation type="submission" date="2016-10" db="EMBL/GenBank/DDBJ databases">
        <authorList>
            <person name="Varghese N."/>
            <person name="Submissions S."/>
        </authorList>
    </citation>
    <scope>NUCLEOTIDE SEQUENCE [LARGE SCALE GENOMIC DNA]</scope>
    <source>
        <strain evidence="22 23">CECT 8317</strain>
    </source>
</reference>
<feature type="domain" description="YjeF N-terminal" evidence="21">
    <location>
        <begin position="15"/>
        <end position="215"/>
    </location>
</feature>
<dbReference type="GO" id="GO:0046496">
    <property type="term" value="P:nicotinamide nucleotide metabolic process"/>
    <property type="evidence" value="ECO:0007669"/>
    <property type="project" value="UniProtKB-UniRule"/>
</dbReference>
<dbReference type="HAMAP" id="MF_01965">
    <property type="entry name" value="NADHX_dehydratase"/>
    <property type="match status" value="1"/>
</dbReference>
<dbReference type="Gene3D" id="3.40.50.10260">
    <property type="entry name" value="YjeF N-terminal domain"/>
    <property type="match status" value="1"/>
</dbReference>
<evidence type="ECO:0000256" key="16">
    <source>
        <dbReference type="ARBA" id="ARBA00049209"/>
    </source>
</evidence>
<keyword evidence="9 18" id="KW-0630">Potassium</keyword>
<dbReference type="GO" id="GO:0052855">
    <property type="term" value="F:ADP-dependent NAD(P)H-hydrate dehydratase activity"/>
    <property type="evidence" value="ECO:0007669"/>
    <property type="project" value="UniProtKB-UniRule"/>
</dbReference>
<dbReference type="GO" id="GO:0110051">
    <property type="term" value="P:metabolite repair"/>
    <property type="evidence" value="ECO:0007669"/>
    <property type="project" value="TreeGrafter"/>
</dbReference>
<dbReference type="Pfam" id="PF01256">
    <property type="entry name" value="Carb_kinase"/>
    <property type="match status" value="1"/>
</dbReference>
<feature type="binding site" evidence="18">
    <location>
        <begin position="129"/>
        <end position="135"/>
    </location>
    <ligand>
        <name>(6S)-NADPHX</name>
        <dbReference type="ChEBI" id="CHEBI:64076"/>
    </ligand>
</feature>
<feature type="binding site" evidence="17">
    <location>
        <position position="368"/>
    </location>
    <ligand>
        <name>(6S)-NADPHX</name>
        <dbReference type="ChEBI" id="CHEBI:64076"/>
    </ligand>
</feature>
<feature type="binding site" evidence="17">
    <location>
        <position position="438"/>
    </location>
    <ligand>
        <name>(6S)-NADPHX</name>
        <dbReference type="ChEBI" id="CHEBI:64076"/>
    </ligand>
</feature>
<sequence>MSDPMPVWVHSRQQTRQLDAALIASGIPGIDLMQRAAMAAWQAVLGRWPDVGCLTVLCGSGNNAGDGYLVARLALLAGWRVQVWAVSAPERLVGDAALAWQQARDAGVPIADWSSGATLDGVLVDALLGTGLTGSVRAPFAEAIAAINDARCPVLSVDVPSGLDADRGVALGVAVNADVTVTFIALKLGLLTSQGPDLCGELVYAALADPLPDTVPAALELLQLSRWQRCLPARMKSAHKGRFGHLLLVGGGPGMGGAIMLAAEAALCSGAGKVSVATSAEHVAPLLVRCPEVMVRAVADAEALAPLLATADALVLGPGLGRSPWAEQMMSACLDSALPQVLDADALNLLACQSIMPELGADTVITPHPAEAARLLGCSTAEVQDDRLGALQRLIEPLGCHAVLKGVGSLVGSPARLEMLPAVCAAGNPGMAAGGMGDVLSGLLGALLAQHVPAGQAARYAVLIHALAGDLLAGELGEVGMRAGEMMPAMRRVLNRRGVE</sequence>
<dbReference type="HAMAP" id="MF_01966">
    <property type="entry name" value="NADHX_epimerase"/>
    <property type="match status" value="1"/>
</dbReference>
<feature type="binding site" evidence="17">
    <location>
        <begin position="405"/>
        <end position="409"/>
    </location>
    <ligand>
        <name>AMP</name>
        <dbReference type="ChEBI" id="CHEBI:456215"/>
    </ligand>
</feature>
<dbReference type="NCBIfam" id="TIGR00197">
    <property type="entry name" value="yjeF_nterm"/>
    <property type="match status" value="1"/>
</dbReference>
<protein>
    <recommendedName>
        <fullName evidence="19">Bifunctional NAD(P)H-hydrate repair enzyme</fullName>
    </recommendedName>
    <alternativeName>
        <fullName evidence="19">Nicotinamide nucleotide repair protein</fullName>
    </alternativeName>
    <domain>
        <recommendedName>
            <fullName evidence="19">ADP-dependent (S)-NAD(P)H-hydrate dehydratase</fullName>
            <ecNumber evidence="19">4.2.1.136</ecNumber>
        </recommendedName>
        <alternativeName>
            <fullName evidence="19">ADP-dependent NAD(P)HX dehydratase</fullName>
        </alternativeName>
    </domain>
    <domain>
        <recommendedName>
            <fullName evidence="19">NAD(P)H-hydrate epimerase</fullName>
            <ecNumber evidence="19">5.1.99.6</ecNumber>
        </recommendedName>
    </domain>
</protein>
<comment type="function">
    <text evidence="17">Catalyzes the dehydration of the S-form of NAD(P)HX at the expense of ADP, which is converted to AMP. Together with NAD(P)HX epimerase, which catalyzes the epimerization of the S- and R-forms, the enzyme allows the repair of both epimers of NAD(P)HX, a damaged form of NAD(P)H that is a result of enzymatic or heat-dependent hydration.</text>
</comment>
<evidence type="ECO:0000259" key="20">
    <source>
        <dbReference type="PROSITE" id="PS51383"/>
    </source>
</evidence>
<evidence type="ECO:0000256" key="6">
    <source>
        <dbReference type="ARBA" id="ARBA00022741"/>
    </source>
</evidence>
<dbReference type="EC" id="4.2.1.136" evidence="19"/>
<dbReference type="EC" id="5.1.99.6" evidence="19"/>
<dbReference type="PROSITE" id="PS01050">
    <property type="entry name" value="YJEF_C_2"/>
    <property type="match status" value="1"/>
</dbReference>
<evidence type="ECO:0000256" key="4">
    <source>
        <dbReference type="ARBA" id="ARBA00009524"/>
    </source>
</evidence>